<organism evidence="2 3">
    <name type="scientific">Oceanidesulfovibrio marinus</name>
    <dbReference type="NCBI Taxonomy" id="370038"/>
    <lineage>
        <taxon>Bacteria</taxon>
        <taxon>Pseudomonadati</taxon>
        <taxon>Thermodesulfobacteriota</taxon>
        <taxon>Desulfovibrionia</taxon>
        <taxon>Desulfovibrionales</taxon>
        <taxon>Desulfovibrionaceae</taxon>
        <taxon>Oceanidesulfovibrio</taxon>
    </lineage>
</organism>
<dbReference type="AlphaFoldDB" id="A0A6P1ZD29"/>
<accession>A0A6P1ZD29</accession>
<sequence>MPRMTARSFIRSSSQIRGMRDFNREREMARQRQHELTLQREQDDAAYKQTALEGRNQLSAERIRKSAGGVDWVNRWTTLDQEKQRNATDIARQRLANAGELENVRAKGDVEMAVADLQNRFKGAESSKDRAQFLTELLTKDTLARDKMQGEQQFTTVKDPTAPGGERAVAVPKYDNSRSAPQDPEARLKLLRYLLASI</sequence>
<dbReference type="EMBL" id="QMIF01000017">
    <property type="protein sequence ID" value="TVM31156.1"/>
    <property type="molecule type" value="Genomic_DNA"/>
</dbReference>
<comment type="caution">
    <text evidence="2">The sequence shown here is derived from an EMBL/GenBank/DDBJ whole genome shotgun (WGS) entry which is preliminary data.</text>
</comment>
<name>A0A6P1ZD29_9BACT</name>
<feature type="region of interest" description="Disordered" evidence="1">
    <location>
        <begin position="156"/>
        <end position="182"/>
    </location>
</feature>
<proteinExistence type="predicted"/>
<dbReference type="Proteomes" id="UP000434052">
    <property type="component" value="Unassembled WGS sequence"/>
</dbReference>
<gene>
    <name evidence="2" type="ORF">DQK91_18775</name>
</gene>
<evidence type="ECO:0000256" key="1">
    <source>
        <dbReference type="SAM" id="MobiDB-lite"/>
    </source>
</evidence>
<evidence type="ECO:0000313" key="2">
    <source>
        <dbReference type="EMBL" id="TVM31156.1"/>
    </source>
</evidence>
<reference evidence="2 3" key="1">
    <citation type="submission" date="2018-06" db="EMBL/GenBank/DDBJ databases">
        <title>Complete genome of Desulfovibrio marinus P48SEP.</title>
        <authorList>
            <person name="Crispim J.S."/>
            <person name="Vidigal P.M.P."/>
            <person name="Silva L.C.F."/>
            <person name="Araujo L.C."/>
            <person name="Laguardia C.N."/>
            <person name="Dias R.S."/>
            <person name="Sousa M.P."/>
            <person name="Paula S.O."/>
            <person name="Silva C."/>
        </authorList>
    </citation>
    <scope>NUCLEOTIDE SEQUENCE [LARGE SCALE GENOMIC DNA]</scope>
    <source>
        <strain evidence="2 3">P48SEP</strain>
    </source>
</reference>
<protein>
    <submittedName>
        <fullName evidence="2">Uncharacterized protein</fullName>
    </submittedName>
</protein>
<dbReference type="RefSeq" id="WP_144306941.1">
    <property type="nucleotide sequence ID" value="NZ_QMIF01000017.1"/>
</dbReference>
<evidence type="ECO:0000313" key="3">
    <source>
        <dbReference type="Proteomes" id="UP000434052"/>
    </source>
</evidence>